<dbReference type="PANTHER" id="PTHR46579:SF1">
    <property type="entry name" value="F5_8 TYPE C DOMAIN-CONTAINING PROTEIN"/>
    <property type="match status" value="1"/>
</dbReference>
<reference evidence="1" key="2">
    <citation type="journal article" date="2023" name="BMC Genomics">
        <title>Pest status, molecular evolution, and epigenetic factors derived from the genome assembly of Frankliniella fusca, a thysanopteran phytovirus vector.</title>
        <authorList>
            <person name="Catto M.A."/>
            <person name="Labadie P.E."/>
            <person name="Jacobson A.L."/>
            <person name="Kennedy G.G."/>
            <person name="Srinivasan R."/>
            <person name="Hunt B.G."/>
        </authorList>
    </citation>
    <scope>NUCLEOTIDE SEQUENCE</scope>
    <source>
        <strain evidence="1">PL_HMW_Pooled</strain>
    </source>
</reference>
<dbReference type="AlphaFoldDB" id="A0AAE1HZX2"/>
<dbReference type="GO" id="GO:0004519">
    <property type="term" value="F:endonuclease activity"/>
    <property type="evidence" value="ECO:0007669"/>
    <property type="project" value="UniProtKB-KW"/>
</dbReference>
<protein>
    <submittedName>
        <fullName evidence="1">CRISPR-associated endonuclease Cas9</fullName>
    </submittedName>
</protein>
<comment type="caution">
    <text evidence="1">The sequence shown here is derived from an EMBL/GenBank/DDBJ whole genome shotgun (WGS) entry which is preliminary data.</text>
</comment>
<dbReference type="EMBL" id="JAHWGI010001401">
    <property type="protein sequence ID" value="KAK3929596.1"/>
    <property type="molecule type" value="Genomic_DNA"/>
</dbReference>
<keyword evidence="1" id="KW-0540">Nuclease</keyword>
<proteinExistence type="predicted"/>
<keyword evidence="1" id="KW-0255">Endonuclease</keyword>
<dbReference type="PANTHER" id="PTHR46579">
    <property type="entry name" value="F5/8 TYPE C DOMAIN-CONTAINING PROTEIN-RELATED"/>
    <property type="match status" value="1"/>
</dbReference>
<accession>A0AAE1HZX2</accession>
<reference evidence="1" key="1">
    <citation type="submission" date="2021-07" db="EMBL/GenBank/DDBJ databases">
        <authorList>
            <person name="Catto M.A."/>
            <person name="Jacobson A."/>
            <person name="Kennedy G."/>
            <person name="Labadie P."/>
            <person name="Hunt B.G."/>
            <person name="Srinivasan R."/>
        </authorList>
    </citation>
    <scope>NUCLEOTIDE SEQUENCE</scope>
    <source>
        <strain evidence="1">PL_HMW_Pooled</strain>
        <tissue evidence="1">Head</tissue>
    </source>
</reference>
<keyword evidence="2" id="KW-1185">Reference proteome</keyword>
<keyword evidence="1" id="KW-0378">Hydrolase</keyword>
<organism evidence="1 2">
    <name type="scientific">Frankliniella fusca</name>
    <dbReference type="NCBI Taxonomy" id="407009"/>
    <lineage>
        <taxon>Eukaryota</taxon>
        <taxon>Metazoa</taxon>
        <taxon>Ecdysozoa</taxon>
        <taxon>Arthropoda</taxon>
        <taxon>Hexapoda</taxon>
        <taxon>Insecta</taxon>
        <taxon>Pterygota</taxon>
        <taxon>Neoptera</taxon>
        <taxon>Paraneoptera</taxon>
        <taxon>Thysanoptera</taxon>
        <taxon>Terebrantia</taxon>
        <taxon>Thripoidea</taxon>
        <taxon>Thripidae</taxon>
        <taxon>Frankliniella</taxon>
    </lineage>
</organism>
<evidence type="ECO:0000313" key="1">
    <source>
        <dbReference type="EMBL" id="KAK3929596.1"/>
    </source>
</evidence>
<sequence length="465" mass="52968">MSGVWCDKTEPPMNTLLKPIVETVVAIQQEGGVLWKHPQTASEHRTRVRVSGIVADAPARAKVQNILSHSGNQGCNTCEQSMQRLPLTPEEIIARRNGVKVRCKRAYIYQEIPARLRTHARMKRQANQAYHTNQNVEGVKGPTWVSRFPKLDVARCVFAEYMHGTCLGVSRHFLKVWLTCISGKLPGRHVQHWSLLVASIFLLLKEEISNEDLDRAKTMLNEFVRNVSVLYRDWDYVYNVHQLCHLPLYVKRFGPLWSTSAFFFEGCNGNLAGLIHGTKNRGKELMKNIRIAHGVQILRSHVENRLLNCGSNIPRTFQLLSKVKNASLEADVELLRSKGFNVHIIKDIFARAKKGRYILTSKLYTREKKRGNFTIKYLSCGASGYADIKYCICYDGANFAVVDRLRINHIALFFIDSVGFSLTHIVPVERDPMETIVLTLDEIVTKVMRVGDFVCLSPNRYETNL</sequence>
<evidence type="ECO:0000313" key="2">
    <source>
        <dbReference type="Proteomes" id="UP001219518"/>
    </source>
</evidence>
<dbReference type="Proteomes" id="UP001219518">
    <property type="component" value="Unassembled WGS sequence"/>
</dbReference>
<gene>
    <name evidence="1" type="ORF">KUF71_003603</name>
</gene>
<name>A0AAE1HZX2_9NEOP</name>